<comment type="caution">
    <text evidence="1">The sequence shown here is derived from an EMBL/GenBank/DDBJ whole genome shotgun (WGS) entry which is preliminary data.</text>
</comment>
<evidence type="ECO:0000313" key="1">
    <source>
        <dbReference type="EMBL" id="KAG9453262.1"/>
    </source>
</evidence>
<accession>A0AAV7EWP6</accession>
<sequence>MELFPSWCQKVNLGQDNSLGLNVKLNAIASLLHLYLLMLYSGFPPKGIPWSPLITSRVKRGLWALLNQCWRVNTHISQGPNMTRKPRCSVPCLCPVKDKDDIKKTNEFRETEVKTGTGLILNPIPAFYRMDIEPLLLSLQPTIMLAHGLRTHKEHGQLDSDNQRCPYASGKNNGSSLGAHGVGSFRLLESSSPTIKHRNQLLKSKETNRSMVDWEGIHLSS</sequence>
<gene>
    <name evidence="1" type="ORF">H6P81_006166</name>
</gene>
<proteinExistence type="predicted"/>
<dbReference type="Proteomes" id="UP000825729">
    <property type="component" value="Unassembled WGS sequence"/>
</dbReference>
<keyword evidence="2" id="KW-1185">Reference proteome</keyword>
<evidence type="ECO:0000313" key="2">
    <source>
        <dbReference type="Proteomes" id="UP000825729"/>
    </source>
</evidence>
<dbReference type="AlphaFoldDB" id="A0AAV7EWP6"/>
<name>A0AAV7EWP6_ARIFI</name>
<protein>
    <submittedName>
        <fullName evidence="1">Uncharacterized protein</fullName>
    </submittedName>
</protein>
<dbReference type="EMBL" id="JAINDJ010000003">
    <property type="protein sequence ID" value="KAG9453262.1"/>
    <property type="molecule type" value="Genomic_DNA"/>
</dbReference>
<reference evidence="1 2" key="1">
    <citation type="submission" date="2021-07" db="EMBL/GenBank/DDBJ databases">
        <title>The Aristolochia fimbriata genome: insights into angiosperm evolution, floral development and chemical biosynthesis.</title>
        <authorList>
            <person name="Jiao Y."/>
        </authorList>
    </citation>
    <scope>NUCLEOTIDE SEQUENCE [LARGE SCALE GENOMIC DNA]</scope>
    <source>
        <strain evidence="1">IBCAS-2021</strain>
        <tissue evidence="1">Leaf</tissue>
    </source>
</reference>
<organism evidence="1 2">
    <name type="scientific">Aristolochia fimbriata</name>
    <name type="common">White veined hardy Dutchman's pipe vine</name>
    <dbReference type="NCBI Taxonomy" id="158543"/>
    <lineage>
        <taxon>Eukaryota</taxon>
        <taxon>Viridiplantae</taxon>
        <taxon>Streptophyta</taxon>
        <taxon>Embryophyta</taxon>
        <taxon>Tracheophyta</taxon>
        <taxon>Spermatophyta</taxon>
        <taxon>Magnoliopsida</taxon>
        <taxon>Magnoliidae</taxon>
        <taxon>Piperales</taxon>
        <taxon>Aristolochiaceae</taxon>
        <taxon>Aristolochia</taxon>
    </lineage>
</organism>